<keyword evidence="1" id="KW-1133">Transmembrane helix</keyword>
<keyword evidence="3" id="KW-1185">Reference proteome</keyword>
<dbReference type="AlphaFoldDB" id="A0A157SQW3"/>
<sequence>MSWTLLLALAAIVFANRYVFLEPRLPVRIPKLLHDALKYSAPCLLTAICGPIILMENGVLRSFPDNPYLWGSLCAVVIAFFVRQMIVAVLASLLVFYALVFVFG</sequence>
<gene>
    <name evidence="2" type="ORF">SAMEA3906486_04264</name>
</gene>
<dbReference type="OrthoDB" id="4257348at2"/>
<reference evidence="2 3" key="1">
    <citation type="submission" date="2016-04" db="EMBL/GenBank/DDBJ databases">
        <authorList>
            <consortium name="Pathogen Informatics"/>
        </authorList>
    </citation>
    <scope>NUCLEOTIDE SEQUENCE [LARGE SCALE GENOMIC DNA]</scope>
    <source>
        <strain evidence="2 3">H050680373</strain>
    </source>
</reference>
<dbReference type="EMBL" id="FKIF01000008">
    <property type="protein sequence ID" value="SAI72775.1"/>
    <property type="molecule type" value="Genomic_DNA"/>
</dbReference>
<accession>A0A157SQW3</accession>
<feature type="transmembrane region" description="Helical" evidence="1">
    <location>
        <begin position="68"/>
        <end position="101"/>
    </location>
</feature>
<protein>
    <submittedName>
        <fullName evidence="2">Predicted membrane protein</fullName>
    </submittedName>
</protein>
<dbReference type="STRING" id="288768.SAMEA3906486_04264"/>
<dbReference type="InterPro" id="IPR008407">
    <property type="entry name" value="Brnchd-chn_aa_trnsp_AzlD"/>
</dbReference>
<evidence type="ECO:0000256" key="1">
    <source>
        <dbReference type="SAM" id="Phobius"/>
    </source>
</evidence>
<dbReference type="Proteomes" id="UP000076848">
    <property type="component" value="Unassembled WGS sequence"/>
</dbReference>
<organism evidence="2 3">
    <name type="scientific">Bordetella ansorpii</name>
    <dbReference type="NCBI Taxonomy" id="288768"/>
    <lineage>
        <taxon>Bacteria</taxon>
        <taxon>Pseudomonadati</taxon>
        <taxon>Pseudomonadota</taxon>
        <taxon>Betaproteobacteria</taxon>
        <taxon>Burkholderiales</taxon>
        <taxon>Alcaligenaceae</taxon>
        <taxon>Bordetella</taxon>
    </lineage>
</organism>
<keyword evidence="1" id="KW-0812">Transmembrane</keyword>
<proteinExistence type="predicted"/>
<evidence type="ECO:0000313" key="2">
    <source>
        <dbReference type="EMBL" id="SAI72775.1"/>
    </source>
</evidence>
<feature type="transmembrane region" description="Helical" evidence="1">
    <location>
        <begin position="39"/>
        <end position="56"/>
    </location>
</feature>
<dbReference type="RefSeq" id="WP_066131601.1">
    <property type="nucleotide sequence ID" value="NZ_FKIF01000008.1"/>
</dbReference>
<keyword evidence="1" id="KW-0472">Membrane</keyword>
<name>A0A157SQW3_9BORD</name>
<evidence type="ECO:0000313" key="3">
    <source>
        <dbReference type="Proteomes" id="UP000076848"/>
    </source>
</evidence>
<dbReference type="Pfam" id="PF05437">
    <property type="entry name" value="AzlD"/>
    <property type="match status" value="1"/>
</dbReference>